<evidence type="ECO:0000256" key="5">
    <source>
        <dbReference type="ARBA" id="ARBA00022679"/>
    </source>
</evidence>
<dbReference type="Pfam" id="PF01040">
    <property type="entry name" value="UbiA"/>
    <property type="match status" value="1"/>
</dbReference>
<dbReference type="EMBL" id="GL833121">
    <property type="protein sequence ID" value="EGB12294.1"/>
    <property type="molecule type" value="Genomic_DNA"/>
</dbReference>
<dbReference type="InterPro" id="IPR026046">
    <property type="entry name" value="UBIAD1"/>
</dbReference>
<dbReference type="InParanoid" id="F0XXT3"/>
<dbReference type="GeneID" id="20219274"/>
<dbReference type="InterPro" id="IPR000537">
    <property type="entry name" value="UbiA_prenyltransferase"/>
</dbReference>
<comment type="pathway">
    <text evidence="2">Quinol/quinone metabolism; menaquinone biosynthesis.</text>
</comment>
<evidence type="ECO:0000256" key="8">
    <source>
        <dbReference type="ARBA" id="ARBA00023136"/>
    </source>
</evidence>
<evidence type="ECO:0000256" key="1">
    <source>
        <dbReference type="ARBA" id="ARBA00004141"/>
    </source>
</evidence>
<evidence type="ECO:0000256" key="6">
    <source>
        <dbReference type="ARBA" id="ARBA00022692"/>
    </source>
</evidence>
<reference evidence="10 11" key="1">
    <citation type="journal article" date="2011" name="Proc. Natl. Acad. Sci. U.S.A.">
        <title>Niche of harmful alga Aureococcus anophagefferens revealed through ecogenomics.</title>
        <authorList>
            <person name="Gobler C.J."/>
            <person name="Berry D.L."/>
            <person name="Dyhrman S.T."/>
            <person name="Wilhelm S.W."/>
            <person name="Salamov A."/>
            <person name="Lobanov A.V."/>
            <person name="Zhang Y."/>
            <person name="Collier J.L."/>
            <person name="Wurch L.L."/>
            <person name="Kustka A.B."/>
            <person name="Dill B.D."/>
            <person name="Shah M."/>
            <person name="VerBerkmoes N.C."/>
            <person name="Kuo A."/>
            <person name="Terry A."/>
            <person name="Pangilinan J."/>
            <person name="Lindquist E.A."/>
            <person name="Lucas S."/>
            <person name="Paulsen I.T."/>
            <person name="Hattenrath-Lehmann T.K."/>
            <person name="Talmage S.C."/>
            <person name="Walker E.A."/>
            <person name="Koch F."/>
            <person name="Burson A.M."/>
            <person name="Marcoval M.A."/>
            <person name="Tang Y.Z."/>
            <person name="Lecleir G.R."/>
            <person name="Coyne K.J."/>
            <person name="Berg G.M."/>
            <person name="Bertrand E.M."/>
            <person name="Saito M.A."/>
            <person name="Gladyshev V.N."/>
            <person name="Grigoriev I.V."/>
        </authorList>
    </citation>
    <scope>NUCLEOTIDE SEQUENCE [LARGE SCALE GENOMIC DNA]</scope>
    <source>
        <strain evidence="11">CCMP 1984</strain>
    </source>
</reference>
<dbReference type="CDD" id="cd13962">
    <property type="entry name" value="PT_UbiA_UBIAD1"/>
    <property type="match status" value="1"/>
</dbReference>
<feature type="transmembrane region" description="Helical" evidence="9">
    <location>
        <begin position="128"/>
        <end position="149"/>
    </location>
</feature>
<evidence type="ECO:0000256" key="3">
    <source>
        <dbReference type="ARBA" id="ARBA00022428"/>
    </source>
</evidence>
<dbReference type="GO" id="GO:0016020">
    <property type="term" value="C:membrane"/>
    <property type="evidence" value="ECO:0007669"/>
    <property type="project" value="UniProtKB-SubCell"/>
</dbReference>
<evidence type="ECO:0000256" key="9">
    <source>
        <dbReference type="SAM" id="Phobius"/>
    </source>
</evidence>
<keyword evidence="8 9" id="KW-0472">Membrane</keyword>
<protein>
    <recommendedName>
        <fullName evidence="12">1,4-dihydroxy-2-naphthoate octaprenyltransferase</fullName>
    </recommendedName>
</protein>
<dbReference type="KEGG" id="aaf:AURANDRAFT_20340"/>
<feature type="transmembrane region" description="Helical" evidence="9">
    <location>
        <begin position="169"/>
        <end position="186"/>
    </location>
</feature>
<dbReference type="eggNOG" id="KOG4581">
    <property type="taxonomic scope" value="Eukaryota"/>
</dbReference>
<dbReference type="Gene3D" id="1.10.357.140">
    <property type="entry name" value="UbiA prenyltransferase"/>
    <property type="match status" value="1"/>
</dbReference>
<evidence type="ECO:0000256" key="7">
    <source>
        <dbReference type="ARBA" id="ARBA00022989"/>
    </source>
</evidence>
<dbReference type="Proteomes" id="UP000002729">
    <property type="component" value="Unassembled WGS sequence"/>
</dbReference>
<name>F0XXT3_AURAN</name>
<dbReference type="AlphaFoldDB" id="F0XXT3"/>
<evidence type="ECO:0000256" key="2">
    <source>
        <dbReference type="ARBA" id="ARBA00004863"/>
    </source>
</evidence>
<keyword evidence="4" id="KW-1003">Cell membrane</keyword>
<keyword evidence="11" id="KW-1185">Reference proteome</keyword>
<accession>F0XXT3</accession>
<keyword evidence="7 9" id="KW-1133">Transmembrane helix</keyword>
<dbReference type="GO" id="GO:0046428">
    <property type="term" value="F:1,4-dihydroxy-2-naphthoate polyprenyltransferase activity"/>
    <property type="evidence" value="ECO:0007669"/>
    <property type="project" value="InterPro"/>
</dbReference>
<dbReference type="RefSeq" id="XP_009033355.1">
    <property type="nucleotide sequence ID" value="XM_009035107.1"/>
</dbReference>
<organism evidence="11">
    <name type="scientific">Aureococcus anophagefferens</name>
    <name type="common">Harmful bloom alga</name>
    <dbReference type="NCBI Taxonomy" id="44056"/>
    <lineage>
        <taxon>Eukaryota</taxon>
        <taxon>Sar</taxon>
        <taxon>Stramenopiles</taxon>
        <taxon>Ochrophyta</taxon>
        <taxon>Pelagophyceae</taxon>
        <taxon>Pelagomonadales</taxon>
        <taxon>Pelagomonadaceae</taxon>
        <taxon>Aureococcus</taxon>
    </lineage>
</organism>
<keyword evidence="5" id="KW-0808">Transferase</keyword>
<feature type="transmembrane region" description="Helical" evidence="9">
    <location>
        <begin position="103"/>
        <end position="121"/>
    </location>
</feature>
<dbReference type="GO" id="GO:0009234">
    <property type="term" value="P:menaquinone biosynthetic process"/>
    <property type="evidence" value="ECO:0007669"/>
    <property type="project" value="UniProtKB-UniPathway"/>
</dbReference>
<dbReference type="PANTHER" id="PTHR13929:SF0">
    <property type="entry name" value="UBIA PRENYLTRANSFERASE DOMAIN-CONTAINING PROTEIN 1"/>
    <property type="match status" value="1"/>
</dbReference>
<dbReference type="InterPro" id="IPR044878">
    <property type="entry name" value="UbiA_sf"/>
</dbReference>
<dbReference type="NCBIfam" id="TIGR00751">
    <property type="entry name" value="menA"/>
    <property type="match status" value="1"/>
</dbReference>
<gene>
    <name evidence="10" type="ORF">AURANDRAFT_20340</name>
</gene>
<evidence type="ECO:0008006" key="12">
    <source>
        <dbReference type="Google" id="ProtNLM"/>
    </source>
</evidence>
<dbReference type="UniPathway" id="UPA00079"/>
<dbReference type="OrthoDB" id="203513at2759"/>
<dbReference type="HAMAP" id="MF_01937">
    <property type="entry name" value="MenA_1"/>
    <property type="match status" value="1"/>
</dbReference>
<feature type="transmembrane region" description="Helical" evidence="9">
    <location>
        <begin position="198"/>
        <end position="217"/>
    </location>
</feature>
<dbReference type="PIRSF" id="PIRSF005355">
    <property type="entry name" value="UBIAD1"/>
    <property type="match status" value="1"/>
</dbReference>
<evidence type="ECO:0000313" key="10">
    <source>
        <dbReference type="EMBL" id="EGB12294.1"/>
    </source>
</evidence>
<evidence type="ECO:0000256" key="4">
    <source>
        <dbReference type="ARBA" id="ARBA00022475"/>
    </source>
</evidence>
<dbReference type="InterPro" id="IPR004657">
    <property type="entry name" value="MenA"/>
</dbReference>
<comment type="subcellular location">
    <subcellularLocation>
        <location evidence="1">Membrane</location>
        <topology evidence="1">Multi-pass membrane protein</topology>
    </subcellularLocation>
</comment>
<keyword evidence="3" id="KW-0474">Menaquinone biosynthesis</keyword>
<proteinExistence type="inferred from homology"/>
<keyword evidence="6 9" id="KW-0812">Transmembrane</keyword>
<dbReference type="PANTHER" id="PTHR13929">
    <property type="entry name" value="1,4-DIHYDROXY-2-NAPHTHOATE OCTAPRENYLTRANSFERASE"/>
    <property type="match status" value="1"/>
</dbReference>
<dbReference type="OMA" id="YWWFILV"/>
<sequence>MPANSAKEAERPPTWKVLVLATRPNTLAASFTPVLVGFAVASRELGALDPAPAFRFWVFACLIQIGTNLHNDYADFVKGADTDDRVGQARATQKGWLSPGQTAGLSTAALVAAASIGASLARRPGCGGWMTFVTITSVFNALAYTGGPFPLGYVGLGNVSIGYSGLGDVFVFAYFGLVATLAPYYLALEAGAPRACPAALLAAAAAVGCLATAIIVVNNLRDRHTDVRAGKRTLAVRFGGAAARAEYLALVLAAYGAVAACVALRAAPAAWLLPLLSAPLAAKTTRSVFAEEGAALNAYVGGTAKLQLLFGLLLTAGVYASG</sequence>
<feature type="transmembrane region" description="Helical" evidence="9">
    <location>
        <begin position="247"/>
        <end position="267"/>
    </location>
</feature>
<evidence type="ECO:0000313" key="11">
    <source>
        <dbReference type="Proteomes" id="UP000002729"/>
    </source>
</evidence>
<dbReference type="GO" id="GO:0042371">
    <property type="term" value="P:vitamin K biosynthetic process"/>
    <property type="evidence" value="ECO:0007669"/>
    <property type="project" value="TreeGrafter"/>
</dbReference>